<feature type="transmembrane region" description="Helical" evidence="1">
    <location>
        <begin position="20"/>
        <end position="45"/>
    </location>
</feature>
<dbReference type="Proteomes" id="UP000236725">
    <property type="component" value="Unassembled WGS sequence"/>
</dbReference>
<keyword evidence="1" id="KW-1133">Transmembrane helix</keyword>
<keyword evidence="1" id="KW-0812">Transmembrane</keyword>
<sequence>MPENMNLKGFYAGKPALFQIFLLLLFMLAGGFISSVLGMGVLFLTHGVKADIYQYPGIMRTLQFLSSIGMFLFPAIAVAWTCSNRPSWYLSIKKTPNVRIMLLILISMYLFSPTITLTGVLNKQMELPSILAPIENWMRTQEDAAEHMTELLLSEGGILTLLSNLIVIAVTAAITEEFLFRGTIQRIIGKWSPNHHIIIWSAAFIFSAFHMQFFGFIPRLLLGAYFGYLLYWSKCIWIPVFAHFVNNATAVIGMSNSRWKNLELVSGDISDAHLLSFASMAFVTLISFIILNKYIRKELIKGN</sequence>
<dbReference type="GO" id="GO:0004175">
    <property type="term" value="F:endopeptidase activity"/>
    <property type="evidence" value="ECO:0007669"/>
    <property type="project" value="UniProtKB-ARBA"/>
</dbReference>
<evidence type="ECO:0000313" key="3">
    <source>
        <dbReference type="EMBL" id="SEG08692.1"/>
    </source>
</evidence>
<organism evidence="3 4">
    <name type="scientific">Parabacteroides chinchillae</name>
    <dbReference type="NCBI Taxonomy" id="871327"/>
    <lineage>
        <taxon>Bacteria</taxon>
        <taxon>Pseudomonadati</taxon>
        <taxon>Bacteroidota</taxon>
        <taxon>Bacteroidia</taxon>
        <taxon>Bacteroidales</taxon>
        <taxon>Tannerellaceae</taxon>
        <taxon>Parabacteroides</taxon>
    </lineage>
</organism>
<feature type="domain" description="CAAX prenyl protease 2/Lysostaphin resistance protein A-like" evidence="2">
    <location>
        <begin position="161"/>
        <end position="248"/>
    </location>
</feature>
<reference evidence="3 4" key="1">
    <citation type="submission" date="2016-10" db="EMBL/GenBank/DDBJ databases">
        <authorList>
            <person name="Varghese N."/>
            <person name="Submissions S."/>
        </authorList>
    </citation>
    <scope>NUCLEOTIDE SEQUENCE [LARGE SCALE GENOMIC DNA]</scope>
    <source>
        <strain evidence="3 4">DSM 29073</strain>
    </source>
</reference>
<feature type="transmembrane region" description="Helical" evidence="1">
    <location>
        <begin position="100"/>
        <end position="121"/>
    </location>
</feature>
<protein>
    <recommendedName>
        <fullName evidence="2">CAAX prenyl protease 2/Lysostaphin resistance protein A-like domain-containing protein</fullName>
    </recommendedName>
</protein>
<comment type="caution">
    <text evidence="3">The sequence shown here is derived from an EMBL/GenBank/DDBJ whole genome shotgun (WGS) entry which is preliminary data.</text>
</comment>
<accession>A0A8G2F3E7</accession>
<dbReference type="GO" id="GO:0080120">
    <property type="term" value="P:CAAX-box protein maturation"/>
    <property type="evidence" value="ECO:0007669"/>
    <property type="project" value="UniProtKB-ARBA"/>
</dbReference>
<evidence type="ECO:0000256" key="1">
    <source>
        <dbReference type="SAM" id="Phobius"/>
    </source>
</evidence>
<dbReference type="EMBL" id="FNVS01000014">
    <property type="protein sequence ID" value="SEG08692.1"/>
    <property type="molecule type" value="Genomic_DNA"/>
</dbReference>
<feature type="transmembrane region" description="Helical" evidence="1">
    <location>
        <begin position="156"/>
        <end position="175"/>
    </location>
</feature>
<gene>
    <name evidence="3" type="ORF">SAMN05444001_11485</name>
</gene>
<name>A0A8G2F3E7_9BACT</name>
<keyword evidence="4" id="KW-1185">Reference proteome</keyword>
<dbReference type="InterPro" id="IPR003675">
    <property type="entry name" value="Rce1/LyrA-like_dom"/>
</dbReference>
<dbReference type="Pfam" id="PF02517">
    <property type="entry name" value="Rce1-like"/>
    <property type="match status" value="1"/>
</dbReference>
<keyword evidence="1" id="KW-0472">Membrane</keyword>
<proteinExistence type="predicted"/>
<feature type="transmembrane region" description="Helical" evidence="1">
    <location>
        <begin position="272"/>
        <end position="291"/>
    </location>
</feature>
<evidence type="ECO:0000313" key="4">
    <source>
        <dbReference type="Proteomes" id="UP000236725"/>
    </source>
</evidence>
<dbReference type="AlphaFoldDB" id="A0A8G2F3E7"/>
<feature type="transmembrane region" description="Helical" evidence="1">
    <location>
        <begin position="57"/>
        <end position="80"/>
    </location>
</feature>
<feature type="transmembrane region" description="Helical" evidence="1">
    <location>
        <begin position="195"/>
        <end position="217"/>
    </location>
</feature>
<evidence type="ECO:0000259" key="2">
    <source>
        <dbReference type="Pfam" id="PF02517"/>
    </source>
</evidence>